<comment type="subcellular location">
    <subcellularLocation>
        <location evidence="1">Cell projection</location>
        <location evidence="1">Stereocilium</location>
    </subcellularLocation>
</comment>
<dbReference type="SUPFAM" id="SSF50965">
    <property type="entry name" value="Galactose oxidase, central domain"/>
    <property type="match status" value="1"/>
</dbReference>
<evidence type="ECO:0000256" key="2">
    <source>
        <dbReference type="ARBA" id="ARBA00022729"/>
    </source>
</evidence>
<protein>
    <recommendedName>
        <fullName evidence="5">Thrombospondin-like N-terminal domain-containing protein</fullName>
    </recommendedName>
</protein>
<gene>
    <name evidence="6" type="ORF">CVLEPA_LOCUS3765</name>
</gene>
<dbReference type="PANTHER" id="PTHR15261">
    <property type="entry name" value="THROMBOSPONDIN-TYPE LAMININ G DOMAIN AND EAR REPEAT-CONTAINING"/>
    <property type="match status" value="1"/>
</dbReference>
<evidence type="ECO:0000256" key="3">
    <source>
        <dbReference type="ARBA" id="ARBA00022737"/>
    </source>
</evidence>
<dbReference type="InterPro" id="IPR005492">
    <property type="entry name" value="EPTP"/>
</dbReference>
<dbReference type="PANTHER" id="PTHR15261:SF4">
    <property type="entry name" value="THROMBOSPONDIN-TYPE LAMININ G DOMAIN AND EAR REPEAT-CONTAINING PROTEIN"/>
    <property type="match status" value="1"/>
</dbReference>
<reference evidence="6 7" key="1">
    <citation type="submission" date="2024-02" db="EMBL/GenBank/DDBJ databases">
        <authorList>
            <person name="Daric V."/>
            <person name="Darras S."/>
        </authorList>
    </citation>
    <scope>NUCLEOTIDE SEQUENCE [LARGE SCALE GENOMIC DNA]</scope>
</reference>
<evidence type="ECO:0000259" key="5">
    <source>
        <dbReference type="SMART" id="SM00210"/>
    </source>
</evidence>
<dbReference type="Pfam" id="PF02210">
    <property type="entry name" value="Laminin_G_2"/>
    <property type="match status" value="1"/>
</dbReference>
<keyword evidence="3" id="KW-0677">Repeat</keyword>
<dbReference type="EMBL" id="CAWYQH010000002">
    <property type="protein sequence ID" value="CAK8674045.1"/>
    <property type="molecule type" value="Genomic_DNA"/>
</dbReference>
<dbReference type="InterPro" id="IPR011043">
    <property type="entry name" value="Gal_Oxase/kelch_b-propeller"/>
</dbReference>
<organism evidence="6 7">
    <name type="scientific">Clavelina lepadiformis</name>
    <name type="common">Light-bulb sea squirt</name>
    <name type="synonym">Ascidia lepadiformis</name>
    <dbReference type="NCBI Taxonomy" id="159417"/>
    <lineage>
        <taxon>Eukaryota</taxon>
        <taxon>Metazoa</taxon>
        <taxon>Chordata</taxon>
        <taxon>Tunicata</taxon>
        <taxon>Ascidiacea</taxon>
        <taxon>Aplousobranchia</taxon>
        <taxon>Clavelinidae</taxon>
        <taxon>Clavelina</taxon>
    </lineage>
</organism>
<keyword evidence="2 4" id="KW-0732">Signal</keyword>
<feature type="domain" description="Thrombospondin-like N-terminal" evidence="5">
    <location>
        <begin position="33"/>
        <end position="223"/>
    </location>
</feature>
<dbReference type="Proteomes" id="UP001642483">
    <property type="component" value="Unassembled WGS sequence"/>
</dbReference>
<accession>A0ABP0F301</accession>
<name>A0ABP0F301_CLALP</name>
<sequence>MHMLFQRWATIIWLLIEMINMASSKPLPLPCIEADTVDILGLSLAETVVPTGVEIIKENGVNGYRFDVESRLLGVSAAEILTRCQYFPIEFSLVVTFRREVPKNDNEYILTLLGQDRKTIFIGVRLQREMLHFDYHVRNGQIRSVAYKNTRLADGGWHTAVITVTRNHVKFTLSCMQSSTSELRHSFPRKLIVKGSRFHVASRRRKRNRFSGMLRQVKLMLGADASNYLCSSAYEHNPSWIESSLSSNKNFPTGNLPNINNDTRGKTFCGDENIGQLMYHKSNRVLEMCEDHRWKRLSTTHEKLDYLVDFGDVLTKSKPLDIEIFEISGEGIFLATANQGRDRNMDSSIYKWSNDDKKFVTFQSITTDIARSWKYFKIENQHFLAVANHGSNEHGEVHSAIYRWNRKRRKFLLKQNIRTFSARSWESFIINGDHYLVIANYASDKSHTQRSYVYKWNSDHSTFISYQTFGATDWEYFQISGRHFLAVANYYDHELTDNRYVVDSSVYEFLPEINQFIKLQDIKTQGALDMEFFTVGKDSFLIASSTSDNNEKLNSVIYRWQGIENFVPVHTFSTSPCADWESFRTKEGDQFLVSANINSRISKILQIITF</sequence>
<dbReference type="Gene3D" id="2.60.120.200">
    <property type="match status" value="1"/>
</dbReference>
<dbReference type="InterPro" id="IPR013320">
    <property type="entry name" value="ConA-like_dom_sf"/>
</dbReference>
<dbReference type="InterPro" id="IPR001791">
    <property type="entry name" value="Laminin_G"/>
</dbReference>
<dbReference type="InterPro" id="IPR009039">
    <property type="entry name" value="EAR"/>
</dbReference>
<keyword evidence="7" id="KW-1185">Reference proteome</keyword>
<dbReference type="InterPro" id="IPR048287">
    <property type="entry name" value="TSPN-like_N"/>
</dbReference>
<evidence type="ECO:0000256" key="1">
    <source>
        <dbReference type="ARBA" id="ARBA00004645"/>
    </source>
</evidence>
<feature type="signal peptide" evidence="4">
    <location>
        <begin position="1"/>
        <end position="24"/>
    </location>
</feature>
<feature type="chain" id="PRO_5046378611" description="Thrombospondin-like N-terminal domain-containing protein" evidence="4">
    <location>
        <begin position="25"/>
        <end position="610"/>
    </location>
</feature>
<evidence type="ECO:0000313" key="7">
    <source>
        <dbReference type="Proteomes" id="UP001642483"/>
    </source>
</evidence>
<dbReference type="SUPFAM" id="SSF49899">
    <property type="entry name" value="Concanavalin A-like lectins/glucanases"/>
    <property type="match status" value="1"/>
</dbReference>
<dbReference type="PROSITE" id="PS50912">
    <property type="entry name" value="EAR"/>
    <property type="match status" value="4"/>
</dbReference>
<dbReference type="Pfam" id="PF03736">
    <property type="entry name" value="EPTP"/>
    <property type="match status" value="4"/>
</dbReference>
<comment type="caution">
    <text evidence="6">The sequence shown here is derived from an EMBL/GenBank/DDBJ whole genome shotgun (WGS) entry which is preliminary data.</text>
</comment>
<evidence type="ECO:0000256" key="4">
    <source>
        <dbReference type="SAM" id="SignalP"/>
    </source>
</evidence>
<evidence type="ECO:0000313" key="6">
    <source>
        <dbReference type="EMBL" id="CAK8674045.1"/>
    </source>
</evidence>
<proteinExistence type="predicted"/>
<dbReference type="SMART" id="SM00210">
    <property type="entry name" value="TSPN"/>
    <property type="match status" value="1"/>
</dbReference>